<dbReference type="OrthoDB" id="3796651at2759"/>
<name>A0A9P9D919_9PLEO</name>
<evidence type="ECO:0000313" key="2">
    <source>
        <dbReference type="Proteomes" id="UP000700596"/>
    </source>
</evidence>
<accession>A0A9P9D919</accession>
<dbReference type="EMBL" id="JAGMWT010000016">
    <property type="protein sequence ID" value="KAH7115015.1"/>
    <property type="molecule type" value="Genomic_DNA"/>
</dbReference>
<dbReference type="AlphaFoldDB" id="A0A9P9D919"/>
<keyword evidence="2" id="KW-1185">Reference proteome</keyword>
<evidence type="ECO:0000313" key="1">
    <source>
        <dbReference type="EMBL" id="KAH7115015.1"/>
    </source>
</evidence>
<dbReference type="Proteomes" id="UP000700596">
    <property type="component" value="Unassembled WGS sequence"/>
</dbReference>
<comment type="caution">
    <text evidence="1">The sequence shown here is derived from an EMBL/GenBank/DDBJ whole genome shotgun (WGS) entry which is preliminary data.</text>
</comment>
<protein>
    <submittedName>
        <fullName evidence="1">Uncharacterized protein</fullName>
    </submittedName>
</protein>
<gene>
    <name evidence="1" type="ORF">B0J11DRAFT_495788</name>
</gene>
<sequence length="507" mass="56371">MTNKKSFNGPWASSLPTFARTISEMPDIYRTSFDTISTSSAAVITNKAYLHVWESDSDIDALLHLTQVVVKIRSLTNYIPSPTGIGQLAPAGMLIIAQASESIDHYSRICALVAHHTGSVGKSHLKGAAMAFGTIAVVKGVDNSHKPTQDVLDRAVERVNKAINRVFDKCSYNEKKIVWHNGPIVLFVAHWISKTTSTLRSSLAALTIHSVFQINSKSIIPTSQGLKNRIEDLERIETFCNRLGIFAVFLDTSSQLIEKDYLSGYMYYYAFYIHLYLTPSLIRPHFFLANDQLITFAFRVYAACNKNYTEAVTTVKSQLPSDKAKTWARKCIDPSSYPKKDCRKAIEDDNLCAVVHLADTPLRPFTPGLPRAFSRLTVGPTAPLLAEHYVCAPISLSLNTNPIQIRASAPSGFRLWIPKPDQDQDKITQRIQGIMLGVLEIILREKGMPKIDDKSEEAEMWKAVVKAVAWALKGCKDKLPHGVEDKLECVKKALGGSWSFNLWGVQG</sequence>
<proteinExistence type="predicted"/>
<organism evidence="1 2">
    <name type="scientific">Dendryphion nanum</name>
    <dbReference type="NCBI Taxonomy" id="256645"/>
    <lineage>
        <taxon>Eukaryota</taxon>
        <taxon>Fungi</taxon>
        <taxon>Dikarya</taxon>
        <taxon>Ascomycota</taxon>
        <taxon>Pezizomycotina</taxon>
        <taxon>Dothideomycetes</taxon>
        <taxon>Pleosporomycetidae</taxon>
        <taxon>Pleosporales</taxon>
        <taxon>Torulaceae</taxon>
        <taxon>Dendryphion</taxon>
    </lineage>
</organism>
<reference evidence="1" key="1">
    <citation type="journal article" date="2021" name="Nat. Commun.">
        <title>Genetic determinants of endophytism in the Arabidopsis root mycobiome.</title>
        <authorList>
            <person name="Mesny F."/>
            <person name="Miyauchi S."/>
            <person name="Thiergart T."/>
            <person name="Pickel B."/>
            <person name="Atanasova L."/>
            <person name="Karlsson M."/>
            <person name="Huettel B."/>
            <person name="Barry K.W."/>
            <person name="Haridas S."/>
            <person name="Chen C."/>
            <person name="Bauer D."/>
            <person name="Andreopoulos W."/>
            <person name="Pangilinan J."/>
            <person name="LaButti K."/>
            <person name="Riley R."/>
            <person name="Lipzen A."/>
            <person name="Clum A."/>
            <person name="Drula E."/>
            <person name="Henrissat B."/>
            <person name="Kohler A."/>
            <person name="Grigoriev I.V."/>
            <person name="Martin F.M."/>
            <person name="Hacquard S."/>
        </authorList>
    </citation>
    <scope>NUCLEOTIDE SEQUENCE</scope>
    <source>
        <strain evidence="1">MPI-CAGE-CH-0243</strain>
    </source>
</reference>